<proteinExistence type="predicted"/>
<dbReference type="InterPro" id="IPR029063">
    <property type="entry name" value="SAM-dependent_MTases_sf"/>
</dbReference>
<keyword evidence="2" id="KW-1185">Reference proteome</keyword>
<name>A0ABW4R4D1_9RHOB</name>
<reference evidence="2" key="1">
    <citation type="journal article" date="2019" name="Int. J. Syst. Evol. Microbiol.">
        <title>The Global Catalogue of Microorganisms (GCM) 10K type strain sequencing project: providing services to taxonomists for standard genome sequencing and annotation.</title>
        <authorList>
            <consortium name="The Broad Institute Genomics Platform"/>
            <consortium name="The Broad Institute Genome Sequencing Center for Infectious Disease"/>
            <person name="Wu L."/>
            <person name="Ma J."/>
        </authorList>
    </citation>
    <scope>NUCLEOTIDE SEQUENCE [LARGE SCALE GENOMIC DNA]</scope>
    <source>
        <strain evidence="2">CCUG 56029</strain>
    </source>
</reference>
<evidence type="ECO:0008006" key="3">
    <source>
        <dbReference type="Google" id="ProtNLM"/>
    </source>
</evidence>
<organism evidence="1 2">
    <name type="scientific">Paracoccus pacificus</name>
    <dbReference type="NCBI Taxonomy" id="1463598"/>
    <lineage>
        <taxon>Bacteria</taxon>
        <taxon>Pseudomonadati</taxon>
        <taxon>Pseudomonadota</taxon>
        <taxon>Alphaproteobacteria</taxon>
        <taxon>Rhodobacterales</taxon>
        <taxon>Paracoccaceae</taxon>
        <taxon>Paracoccus</taxon>
    </lineage>
</organism>
<accession>A0ABW4R4D1</accession>
<sequence length="203" mass="23284">MQVAQNNQGSAWRPELTFPAGVAEWVKDHYRAAPVILEYGSGGSTVMAAEMPGKTIFTVESDKGWLDNLQACLDRLAPPSVPHLHWADVGPTMAWGRPRNEANWRLFHRYPLSVWDRPDFVTPDLVLIDGRFRAACFATVLFRAEKPVTVLFDDYTDRTEYHLVEEWAKPVETRGRMARFQLEPRRLTPNEITRFVALFGQIR</sequence>
<dbReference type="RefSeq" id="WP_379140250.1">
    <property type="nucleotide sequence ID" value="NZ_JBHUEN010000010.1"/>
</dbReference>
<dbReference type="Gene3D" id="3.40.50.150">
    <property type="entry name" value="Vaccinia Virus protein VP39"/>
    <property type="match status" value="1"/>
</dbReference>
<comment type="caution">
    <text evidence="1">The sequence shown here is derived from an EMBL/GenBank/DDBJ whole genome shotgun (WGS) entry which is preliminary data.</text>
</comment>
<dbReference type="Proteomes" id="UP001597213">
    <property type="component" value="Unassembled WGS sequence"/>
</dbReference>
<dbReference type="EMBL" id="JBHUEN010000010">
    <property type="protein sequence ID" value="MFD1880865.1"/>
    <property type="molecule type" value="Genomic_DNA"/>
</dbReference>
<evidence type="ECO:0000313" key="1">
    <source>
        <dbReference type="EMBL" id="MFD1880865.1"/>
    </source>
</evidence>
<gene>
    <name evidence="1" type="ORF">ACFSCT_03940</name>
</gene>
<evidence type="ECO:0000313" key="2">
    <source>
        <dbReference type="Proteomes" id="UP001597213"/>
    </source>
</evidence>
<protein>
    <recommendedName>
        <fullName evidence="3">Class I SAM-dependent methyltransferase</fullName>
    </recommendedName>
</protein>